<feature type="compositionally biased region" description="Basic and acidic residues" evidence="1">
    <location>
        <begin position="66"/>
        <end position="75"/>
    </location>
</feature>
<reference evidence="2" key="1">
    <citation type="submission" date="2020-07" db="EMBL/GenBank/DDBJ databases">
        <title>Multicomponent nature underlies the extraordinary mechanical properties of spider dragline silk.</title>
        <authorList>
            <person name="Kono N."/>
            <person name="Nakamura H."/>
            <person name="Mori M."/>
            <person name="Yoshida Y."/>
            <person name="Ohtoshi R."/>
            <person name="Malay A.D."/>
            <person name="Moran D.A.P."/>
            <person name="Tomita M."/>
            <person name="Numata K."/>
            <person name="Arakawa K."/>
        </authorList>
    </citation>
    <scope>NUCLEOTIDE SEQUENCE</scope>
</reference>
<name>A0A8X6GZJ7_TRICU</name>
<accession>A0A8X6GZJ7</accession>
<dbReference type="AlphaFoldDB" id="A0A8X6GZJ7"/>
<feature type="region of interest" description="Disordered" evidence="1">
    <location>
        <begin position="57"/>
        <end position="110"/>
    </location>
</feature>
<evidence type="ECO:0000313" key="3">
    <source>
        <dbReference type="Proteomes" id="UP000887116"/>
    </source>
</evidence>
<sequence length="110" mass="12527">DSVQPPLSQYYTGPHKVIHRTVKVFTILINGKRKAVSVDRVIPAYVWDDTDGIPLTGISKQQAGETDQHPKDKTMSHKNKTKSQSNEKTVKKTRSGRHVRFPKDLEQYIT</sequence>
<gene>
    <name evidence="2" type="primary">Tf2-6_59</name>
    <name evidence="2" type="ORF">TNCT_92741</name>
</gene>
<dbReference type="OrthoDB" id="6423314at2759"/>
<keyword evidence="3" id="KW-1185">Reference proteome</keyword>
<feature type="non-terminal residue" evidence="2">
    <location>
        <position position="1"/>
    </location>
</feature>
<dbReference type="EMBL" id="BMAO01027061">
    <property type="protein sequence ID" value="GFR14248.1"/>
    <property type="molecule type" value="Genomic_DNA"/>
</dbReference>
<organism evidence="2 3">
    <name type="scientific">Trichonephila clavata</name>
    <name type="common">Joro spider</name>
    <name type="synonym">Nephila clavata</name>
    <dbReference type="NCBI Taxonomy" id="2740835"/>
    <lineage>
        <taxon>Eukaryota</taxon>
        <taxon>Metazoa</taxon>
        <taxon>Ecdysozoa</taxon>
        <taxon>Arthropoda</taxon>
        <taxon>Chelicerata</taxon>
        <taxon>Arachnida</taxon>
        <taxon>Araneae</taxon>
        <taxon>Araneomorphae</taxon>
        <taxon>Entelegynae</taxon>
        <taxon>Araneoidea</taxon>
        <taxon>Nephilidae</taxon>
        <taxon>Trichonephila</taxon>
    </lineage>
</organism>
<dbReference type="Proteomes" id="UP000887116">
    <property type="component" value="Unassembled WGS sequence"/>
</dbReference>
<proteinExistence type="predicted"/>
<evidence type="ECO:0000256" key="1">
    <source>
        <dbReference type="SAM" id="MobiDB-lite"/>
    </source>
</evidence>
<evidence type="ECO:0000313" key="2">
    <source>
        <dbReference type="EMBL" id="GFR14248.1"/>
    </source>
</evidence>
<protein>
    <submittedName>
        <fullName evidence="2">Transposon Tf2-6 polyprotein</fullName>
    </submittedName>
</protein>
<comment type="caution">
    <text evidence="2">The sequence shown here is derived from an EMBL/GenBank/DDBJ whole genome shotgun (WGS) entry which is preliminary data.</text>
</comment>
<feature type="compositionally biased region" description="Basic residues" evidence="1">
    <location>
        <begin position="91"/>
        <end position="100"/>
    </location>
</feature>
<feature type="compositionally biased region" description="Basic and acidic residues" evidence="1">
    <location>
        <begin position="101"/>
        <end position="110"/>
    </location>
</feature>